<dbReference type="AlphaFoldDB" id="A0A445FCN4"/>
<dbReference type="Proteomes" id="UP000289340">
    <property type="component" value="Chromosome 19"/>
</dbReference>
<dbReference type="Gene3D" id="1.10.8.60">
    <property type="match status" value="1"/>
</dbReference>
<evidence type="ECO:0000256" key="2">
    <source>
        <dbReference type="ARBA" id="ARBA00022840"/>
    </source>
</evidence>
<evidence type="ECO:0000259" key="4">
    <source>
        <dbReference type="Pfam" id="PF17862"/>
    </source>
</evidence>
<name>A0A445FCN4_GLYSO</name>
<dbReference type="GO" id="GO:0005524">
    <property type="term" value="F:ATP binding"/>
    <property type="evidence" value="ECO:0007669"/>
    <property type="project" value="UniProtKB-KW"/>
</dbReference>
<proteinExistence type="predicted"/>
<keyword evidence="1" id="KW-0547">Nucleotide-binding</keyword>
<dbReference type="InterPro" id="IPR041569">
    <property type="entry name" value="AAA_lid_3"/>
</dbReference>
<dbReference type="GO" id="GO:0005741">
    <property type="term" value="C:mitochondrial outer membrane"/>
    <property type="evidence" value="ECO:0007669"/>
    <property type="project" value="TreeGrafter"/>
</dbReference>
<accession>A0A445FCN4</accession>
<feature type="domain" description="AAA ATPase AAA+ lid" evidence="4">
    <location>
        <begin position="156"/>
        <end position="190"/>
    </location>
</feature>
<reference evidence="5 6" key="1">
    <citation type="submission" date="2018-09" db="EMBL/GenBank/DDBJ databases">
        <title>A high-quality reference genome of wild soybean provides a powerful tool to mine soybean genomes.</title>
        <authorList>
            <person name="Xie M."/>
            <person name="Chung C.Y.L."/>
            <person name="Li M.-W."/>
            <person name="Wong F.-L."/>
            <person name="Chan T.-F."/>
            <person name="Lam H.-M."/>
        </authorList>
    </citation>
    <scope>NUCLEOTIDE SEQUENCE [LARGE SCALE GENOMIC DNA]</scope>
    <source>
        <strain evidence="6">cv. W05</strain>
        <tissue evidence="5">Hypocotyl of etiolated seedlings</tissue>
    </source>
</reference>
<dbReference type="InterPro" id="IPR051701">
    <property type="entry name" value="Mito_OM_Translocase_MSP1"/>
</dbReference>
<dbReference type="Pfam" id="PF17862">
    <property type="entry name" value="AAA_lid_3"/>
    <property type="match status" value="1"/>
</dbReference>
<dbReference type="PANTHER" id="PTHR45644:SF85">
    <property type="entry name" value="P-LOOP CONTAINING NUCLEOSIDE TRIPHOSPHATE HYDROLASES SUPERFAMILY PROTEIN"/>
    <property type="match status" value="1"/>
</dbReference>
<keyword evidence="6" id="KW-1185">Reference proteome</keyword>
<dbReference type="PANTHER" id="PTHR45644">
    <property type="entry name" value="AAA ATPASE, PUTATIVE (AFU_ORTHOLOGUE AFUA_2G12920)-RELATED-RELATED"/>
    <property type="match status" value="1"/>
</dbReference>
<keyword evidence="2" id="KW-0067">ATP-binding</keyword>
<gene>
    <name evidence="5" type="ORF">D0Y65_050574</name>
</gene>
<organism evidence="5 6">
    <name type="scientific">Glycine soja</name>
    <name type="common">Wild soybean</name>
    <dbReference type="NCBI Taxonomy" id="3848"/>
    <lineage>
        <taxon>Eukaryota</taxon>
        <taxon>Viridiplantae</taxon>
        <taxon>Streptophyta</taxon>
        <taxon>Embryophyta</taxon>
        <taxon>Tracheophyta</taxon>
        <taxon>Spermatophyta</taxon>
        <taxon>Magnoliopsida</taxon>
        <taxon>eudicotyledons</taxon>
        <taxon>Gunneridae</taxon>
        <taxon>Pentapetalae</taxon>
        <taxon>rosids</taxon>
        <taxon>fabids</taxon>
        <taxon>Fabales</taxon>
        <taxon>Fabaceae</taxon>
        <taxon>Papilionoideae</taxon>
        <taxon>50 kb inversion clade</taxon>
        <taxon>NPAAA clade</taxon>
        <taxon>indigoferoid/millettioid clade</taxon>
        <taxon>Phaseoleae</taxon>
        <taxon>Glycine</taxon>
        <taxon>Glycine subgen. Soja</taxon>
    </lineage>
</organism>
<feature type="region of interest" description="Disordered" evidence="3">
    <location>
        <begin position="61"/>
        <end position="80"/>
    </location>
</feature>
<evidence type="ECO:0000313" key="6">
    <source>
        <dbReference type="Proteomes" id="UP000289340"/>
    </source>
</evidence>
<sequence length="224" mass="24664">MPPKLAVVIADDDLPSSLGQLAASLCDSNFALTSSGKPLSSVANHSSTVASKVKKAFGLESPGLASRKRPESASSQGKPKLPLIVGKLMRNQMKVSEAMDSHVRRVLLRISAGQFTEEEIPLVPSKGIMVGPPYVENMEKILRTLLAKEKVDNELEFKELATMTEGYTGSDLKNLCTIAAYRPVRELIQQERLKSLVSGNCIIYFEFNWYDLKNSALIFVRYLS</sequence>
<evidence type="ECO:0000256" key="1">
    <source>
        <dbReference type="ARBA" id="ARBA00022741"/>
    </source>
</evidence>
<evidence type="ECO:0000313" key="5">
    <source>
        <dbReference type="EMBL" id="RZB46599.1"/>
    </source>
</evidence>
<evidence type="ECO:0000256" key="3">
    <source>
        <dbReference type="SAM" id="MobiDB-lite"/>
    </source>
</evidence>
<dbReference type="SUPFAM" id="SSF52540">
    <property type="entry name" value="P-loop containing nucleoside triphosphate hydrolases"/>
    <property type="match status" value="1"/>
</dbReference>
<dbReference type="EMBL" id="QZWG01000019">
    <property type="protein sequence ID" value="RZB46599.1"/>
    <property type="molecule type" value="Genomic_DNA"/>
</dbReference>
<protein>
    <recommendedName>
        <fullName evidence="4">AAA ATPase AAA+ lid domain-containing protein</fullName>
    </recommendedName>
</protein>
<comment type="caution">
    <text evidence="5">The sequence shown here is derived from an EMBL/GenBank/DDBJ whole genome shotgun (WGS) entry which is preliminary data.</text>
</comment>
<dbReference type="InterPro" id="IPR027417">
    <property type="entry name" value="P-loop_NTPase"/>
</dbReference>